<reference evidence="1 2" key="1">
    <citation type="journal article" date="2016" name="Nat. Commun.">
        <title>Thousands of microbial genomes shed light on interconnected biogeochemical processes in an aquifer system.</title>
        <authorList>
            <person name="Anantharaman K."/>
            <person name="Brown C.T."/>
            <person name="Hug L.A."/>
            <person name="Sharon I."/>
            <person name="Castelle C.J."/>
            <person name="Probst A.J."/>
            <person name="Thomas B.C."/>
            <person name="Singh A."/>
            <person name="Wilkins M.J."/>
            <person name="Karaoz U."/>
            <person name="Brodie E.L."/>
            <person name="Williams K.H."/>
            <person name="Hubbard S.S."/>
            <person name="Banfield J.F."/>
        </authorList>
    </citation>
    <scope>NUCLEOTIDE SEQUENCE [LARGE SCALE GENOMIC DNA]</scope>
</reference>
<sequence length="112" mass="12438">MANVALTSVSSHSNHQETDQFIVPNVFAHAVTVADQWAVAVAVAECVANARCTMSMLSVLNVELKLHSFHLCQPETDQSIVQVVMQLAEQHKHKKHTSFKTPPLWGSFIFKI</sequence>
<accession>A0A1F6MAX0</accession>
<dbReference type="EMBL" id="MFQB01000007">
    <property type="protein sequence ID" value="OGH68764.1"/>
    <property type="molecule type" value="Genomic_DNA"/>
</dbReference>
<dbReference type="STRING" id="1798680.A3J66_03550"/>
<comment type="caution">
    <text evidence="1">The sequence shown here is derived from an EMBL/GenBank/DDBJ whole genome shotgun (WGS) entry which is preliminary data.</text>
</comment>
<protein>
    <submittedName>
        <fullName evidence="1">Uncharacterized protein</fullName>
    </submittedName>
</protein>
<evidence type="ECO:0000313" key="1">
    <source>
        <dbReference type="EMBL" id="OGH68764.1"/>
    </source>
</evidence>
<dbReference type="AlphaFoldDB" id="A0A1F6MAX0"/>
<gene>
    <name evidence="1" type="ORF">A3J66_03550</name>
</gene>
<evidence type="ECO:0000313" key="2">
    <source>
        <dbReference type="Proteomes" id="UP000176282"/>
    </source>
</evidence>
<name>A0A1F6MAX0_9BACT</name>
<organism evidence="1 2">
    <name type="scientific">Candidatus Magasanikbacteria bacterium RIFCSPHIGHO2_02_FULL_47_14</name>
    <dbReference type="NCBI Taxonomy" id="1798680"/>
    <lineage>
        <taxon>Bacteria</taxon>
        <taxon>Candidatus Magasanikiibacteriota</taxon>
    </lineage>
</organism>
<dbReference type="Proteomes" id="UP000176282">
    <property type="component" value="Unassembled WGS sequence"/>
</dbReference>
<proteinExistence type="predicted"/>